<dbReference type="InterPro" id="IPR016024">
    <property type="entry name" value="ARM-type_fold"/>
</dbReference>
<proteinExistence type="inferred from homology"/>
<dbReference type="PANTHER" id="PTHR14387:SF0">
    <property type="entry name" value="DUF2428 DOMAIN-CONTAINING PROTEIN"/>
    <property type="match status" value="1"/>
</dbReference>
<sequence>MGKIDQISLLKKDLHLGLESCAVSDRLPLVMFGGMVEASSFQKVDLVGSLNVLKSFLFSSNSDVLAECIEVLNSYIKQHFLNDNTEVIAEEEVDLLKTACCRILPHWDSDDFRVLGMVTDYFSCIFELLFTTHRFPKSLVDWLSSNIIEKCLLGSPYSIAEPVILSKGSIRLIRALTIHAPLSWVSLSTFAPYYNATVPCPCYGLSCFTLVASVFCVIFERSPHLTTSLLLSLAWNYCAASAGDVISNIMLQCRRNINDWLEHVLTPLANFLMHGVLSCSAEKQLRGLSETDIFEAAKLRLENFILFCCNSTLASLPLGDLYHESEDLSYAEDVPLVQVIVHQLALLLEMAIPCMSHVSEFRLRIFVALLPLLPLNVAVQVTEEHSDLIKVALRHNSDRIRAEMCKSLVALIVKAPAAEVPRPTFYRWVLEGFTSLLSSTDPTARNAASHAFFEMTLNLRNRCSTFLVEEVDILATSQWSKANGQPDVTVSVFNVTAMSHLRALNEIYDFATSLWSRYTTTSDVLSEVQLPDLTLFLKDLLSQPILPPGIPYQQQKMMGMLISNMFKLSFTELGEQESLRRFGFEPHTAKNLQQILSRVIKVTGFPSLNERTTWMQLISSLPNVNLEIQTIFLDILTTYWPQTSSSEWLTPEALSDLLRLAKTWSNIHLPEVYSAGATLFHWILISVTDLNAANRLASDLLANILDLCKGVEALERTSSETMTGLVVQRIMDKPGYGFLTAVDNIFSWFGNRPGIKARFPQSVIKYPPDLTTSDRLGDLLGPRLAECCLQLSSSCLAMIGCPCPYSDLEESSLSHLIAGCSFLLPFVSLYILFILNLWHLFSGEISSFEALGRAITGLTLQAQKITACYADLERYHEIMANPSFDFILTSSILVKWIWFRVSLAIFREEPMDETSQRYLLLIGKQLIFILMACRHKGIVEAAHESLRDYLTISECVNQHITLGQSLTLKDLGEKLIRPDQVIDVCILAVKMGKFSVTRRAAGLWPATKAALMAESLVVPLDKSLLQRWLFAMFELGSMSRDTAESMDPMKHDPPQALALHLIKGAFEDSRLGPVAFASSPPPGSDDWFTAIVCRLALPNFTADKWTIANASLQLFGALMKRLVGPLYSRPKTTVAEVFGRYPSLFKAFLNTFLADLTGKRLSRSAAVPILSLLSRLSPSPNWPLSEESKEEMLDCLRRYLTHRVEKVRRLAGEAFVAFFTPSVTPSVDSAIFDIPGGLQHIFRRTLSVNFPSCYICTSNAISGQLFAVEAWLRGALTSEESSERAKLIDWFRGMKYIIEWTQPESKHWYLAAQMATVLRYVFMYSPSMEKSQYHKEFKFRYTYHQLGDSAGDLLDQSLFSEFHSAFYDLYHTIDNFKHLSSEPHDIFFTSPNNRIEENLLAHLLVNIKCRILPSLEEIVSGKALSSALLRLALNDCVMAARSEDSIICCLKRLTTWSFTETQGSSLLPAILLVTASPIAHLHDTQARSMYTAWWVEHLHHCLTTATMNEHLRLKASLALFVWFDTNDRAPVDDFSDSQLASIMRILFCDLFDESADVRKVTGRTVARIFGLQHPVCLLYGANLILSRLPSFLSNPVDWLVEFLQCQLGAIVNRAENLHKYRSMYARASSVFFMLARAFLSLIISSQAQGVCYEPNEVNPYFDVQLVFNLLFSALRRHNADTKVLLEKAASTLENFHRHIMNEGSLRSAVLVFNSPGFYQASLAKRLASLPI</sequence>
<dbReference type="InterPro" id="IPR019442">
    <property type="entry name" value="THADA/TRM732_DUF2428"/>
</dbReference>
<dbReference type="InterPro" id="IPR056842">
    <property type="entry name" value="THADA-like_TPR_C"/>
</dbReference>
<dbReference type="OrthoDB" id="6614653at2759"/>
<evidence type="ECO:0000313" key="5">
    <source>
        <dbReference type="EMBL" id="VDM15782.1"/>
    </source>
</evidence>
<dbReference type="GO" id="GO:0005829">
    <property type="term" value="C:cytosol"/>
    <property type="evidence" value="ECO:0007669"/>
    <property type="project" value="TreeGrafter"/>
</dbReference>
<evidence type="ECO:0000313" key="6">
    <source>
        <dbReference type="Proteomes" id="UP000274429"/>
    </source>
</evidence>
<dbReference type="Pfam" id="PF25151">
    <property type="entry name" value="TPR_Trm732_C"/>
    <property type="match status" value="1"/>
</dbReference>
<dbReference type="Pfam" id="PF10350">
    <property type="entry name" value="DUF2428"/>
    <property type="match status" value="1"/>
</dbReference>
<dbReference type="Proteomes" id="UP000274429">
    <property type="component" value="Unassembled WGS sequence"/>
</dbReference>
<evidence type="ECO:0000259" key="4">
    <source>
        <dbReference type="Pfam" id="PF25151"/>
    </source>
</evidence>
<dbReference type="EMBL" id="UYWX01000004">
    <property type="protein sequence ID" value="VDM15782.1"/>
    <property type="molecule type" value="Genomic_DNA"/>
</dbReference>
<evidence type="ECO:0000256" key="1">
    <source>
        <dbReference type="ARBA" id="ARBA00010409"/>
    </source>
</evidence>
<dbReference type="SUPFAM" id="SSF48371">
    <property type="entry name" value="ARM repeat"/>
    <property type="match status" value="2"/>
</dbReference>
<name>A0A0R3WHP1_HYDTA</name>
<protein>
    <submittedName>
        <fullName evidence="7">DUF2428 domain-containing protein</fullName>
    </submittedName>
</protein>
<dbReference type="STRING" id="6205.A0A0R3WHP1"/>
<feature type="domain" description="DUF2428" evidence="3">
    <location>
        <begin position="877"/>
        <end position="1074"/>
    </location>
</feature>
<reference evidence="5 6" key="2">
    <citation type="submission" date="2018-11" db="EMBL/GenBank/DDBJ databases">
        <authorList>
            <consortium name="Pathogen Informatics"/>
        </authorList>
    </citation>
    <scope>NUCLEOTIDE SEQUENCE [LARGE SCALE GENOMIC DNA]</scope>
</reference>
<comment type="similarity">
    <text evidence="1">Belongs to the THADA family.</text>
</comment>
<keyword evidence="2" id="KW-0819">tRNA processing</keyword>
<feature type="domain" description="tRNA (32-2'-O)-methyltransferase regulator THADA-like C-terminal TPR repeats region" evidence="4">
    <location>
        <begin position="1109"/>
        <end position="1227"/>
    </location>
</feature>
<dbReference type="PANTHER" id="PTHR14387">
    <property type="entry name" value="THADA/DEATH RECEPTOR INTERACTING PROTEIN"/>
    <property type="match status" value="1"/>
</dbReference>
<organism evidence="7">
    <name type="scientific">Hydatigena taeniaeformis</name>
    <name type="common">Feline tapeworm</name>
    <name type="synonym">Taenia taeniaeformis</name>
    <dbReference type="NCBI Taxonomy" id="6205"/>
    <lineage>
        <taxon>Eukaryota</taxon>
        <taxon>Metazoa</taxon>
        <taxon>Spiralia</taxon>
        <taxon>Lophotrochozoa</taxon>
        <taxon>Platyhelminthes</taxon>
        <taxon>Cestoda</taxon>
        <taxon>Eucestoda</taxon>
        <taxon>Cyclophyllidea</taxon>
        <taxon>Taeniidae</taxon>
        <taxon>Hydatigera</taxon>
    </lineage>
</organism>
<dbReference type="InterPro" id="IPR051954">
    <property type="entry name" value="tRNA_methyltransferase_THADA"/>
</dbReference>
<accession>A0A0R3WHP1</accession>
<evidence type="ECO:0000256" key="2">
    <source>
        <dbReference type="ARBA" id="ARBA00022694"/>
    </source>
</evidence>
<keyword evidence="6" id="KW-1185">Reference proteome</keyword>
<dbReference type="WBParaSite" id="TTAC_0000006901-mRNA-1">
    <property type="protein sequence ID" value="TTAC_0000006901-mRNA-1"/>
    <property type="gene ID" value="TTAC_0000006901"/>
</dbReference>
<dbReference type="GO" id="GO:0030488">
    <property type="term" value="P:tRNA methylation"/>
    <property type="evidence" value="ECO:0007669"/>
    <property type="project" value="TreeGrafter"/>
</dbReference>
<evidence type="ECO:0000259" key="3">
    <source>
        <dbReference type="Pfam" id="PF10350"/>
    </source>
</evidence>
<evidence type="ECO:0000313" key="7">
    <source>
        <dbReference type="WBParaSite" id="TTAC_0000006901-mRNA-1"/>
    </source>
</evidence>
<gene>
    <name evidence="5" type="ORF">TTAC_LOCUS70</name>
</gene>
<reference evidence="7" key="1">
    <citation type="submission" date="2016-04" db="UniProtKB">
        <authorList>
            <consortium name="WormBaseParasite"/>
        </authorList>
    </citation>
    <scope>IDENTIFICATION</scope>
</reference>